<dbReference type="OrthoDB" id="9810174at2"/>
<dbReference type="AlphaFoldDB" id="A0A5S3XN15"/>
<dbReference type="Pfam" id="PF12571">
    <property type="entry name" value="Phage_tail_fib"/>
    <property type="match status" value="1"/>
</dbReference>
<dbReference type="InterPro" id="IPR051934">
    <property type="entry name" value="Phage_Tail_Fiber_Structural"/>
</dbReference>
<reference evidence="4 5" key="1">
    <citation type="submission" date="2017-12" db="EMBL/GenBank/DDBJ databases">
        <authorList>
            <person name="Paulsen S."/>
            <person name="Gram L.K."/>
        </authorList>
    </citation>
    <scope>NUCLEOTIDE SEQUENCE [LARGE SCALE GENOMIC DNA]</scope>
    <source>
        <strain evidence="3 5">S2231</strain>
        <strain evidence="2 4">S2233</strain>
    </source>
</reference>
<evidence type="ECO:0000313" key="2">
    <source>
        <dbReference type="EMBL" id="TMP46401.1"/>
    </source>
</evidence>
<evidence type="ECO:0000259" key="1">
    <source>
        <dbReference type="Pfam" id="PF12571"/>
    </source>
</evidence>
<comment type="caution">
    <text evidence="3">The sequence shown here is derived from an EMBL/GenBank/DDBJ whole genome shotgun (WGS) entry which is preliminary data.</text>
</comment>
<reference evidence="3" key="3">
    <citation type="submission" date="2019-09" db="EMBL/GenBank/DDBJ databases">
        <title>Co-occurence of chitin degradation, pigmentation and bioactivity in marine Pseudoalteromonas.</title>
        <authorList>
            <person name="Sonnenschein E.C."/>
            <person name="Bech P.K."/>
        </authorList>
    </citation>
    <scope>NUCLEOTIDE SEQUENCE</scope>
    <source>
        <strain evidence="3">S2231</strain>
        <strain evidence="2 4">S2233</strain>
    </source>
</reference>
<dbReference type="Proteomes" id="UP000305730">
    <property type="component" value="Unassembled WGS sequence"/>
</dbReference>
<organism evidence="3 5">
    <name type="scientific">Pseudoalteromonas citrea</name>
    <dbReference type="NCBI Taxonomy" id="43655"/>
    <lineage>
        <taxon>Bacteria</taxon>
        <taxon>Pseudomonadati</taxon>
        <taxon>Pseudomonadota</taxon>
        <taxon>Gammaproteobacteria</taxon>
        <taxon>Alteromonadales</taxon>
        <taxon>Pseudoalteromonadaceae</taxon>
        <taxon>Pseudoalteromonas</taxon>
    </lineage>
</organism>
<proteinExistence type="predicted"/>
<dbReference type="PANTHER" id="PTHR35191:SF1">
    <property type="entry name" value="PROPHAGE SIDE TAIL FIBER PROTEIN HOMOLOG STFQ-RELATED"/>
    <property type="match status" value="1"/>
</dbReference>
<evidence type="ECO:0000313" key="5">
    <source>
        <dbReference type="Proteomes" id="UP000307706"/>
    </source>
</evidence>
<dbReference type="CDD" id="cd19958">
    <property type="entry name" value="pyocin_knob"/>
    <property type="match status" value="1"/>
</dbReference>
<dbReference type="InterPro" id="IPR022225">
    <property type="entry name" value="Phage_tail_fibre_N"/>
</dbReference>
<sequence>MSNSQYWTILTRAGREKVLAAIANKHTVKISEFAVGDGQITHTSDDLSNLKYRSHTSSLKQLTNNNALIEVVGVVPATEGGFYVREAAFYTDDGQAFAIINYPETYKPAAADNAAAELGIKAVIDVVNAQVISEKIDPSVIYATKEWVSDQVDHSELSVLTQVGKNWTFDNGTSTSVNINADNAGMAVLNVCSGTSDAQTTGRVYVGQSLNHGGGIEYNGDNTPATTGAGADYITLFRNSSNNYQWTARNHYGSNDWEFRGTVKSPNFMEGSASLKDKYHGKSDKLARFESSLIDANGQDFKIRSKRALVGFDDRLVINYNSDWSHVDAGGTWRFRGNIERNSHNSGYLVGSYNNIGPNERKTNPIYTIGNNYQPNESDLSNMYGIGYAHGNASFVPDGAGWGMYVAADGDARIFLDASHGQVHTTGDVYEAGTKLSDKYLGKTAKAADAAKLEGKTKAQVISEARSGLAQVNTSPSFKNATFDNGTSTTVNINADDAGLAALNVCSGTDNAQTTGRVYVGQSFRHGGGIEYNGDNTPATTGAGADYVTLFRKSEGHFHWTAKNLHSNNDWEFRGAVASPNFIEAGKSLKDKYLGKTAKAVDAAKLEGKTKAQVISEARAGLMASDVGAVPANYLKTESTINANEVDSQGVTFKYLYGGAENKPAGVDHALQTLSYSADWSTQMASDWRTNRWYVRTQNSGNWESWAEIYTSKHKPTPADISDKLARFESSLIDTNGGQDLFIRNKRALVGLVGGLSINHGTDWQNVTANGKWHFSSDVEVKGDLKMTGSDSYIWTPNTANGATGIWDTVNGLIAFKYTNGQGFDYGADINIIKNNPWLTLNSANTGNNNNEQAAGISLGESGRLAAASLHLSYTGDGYSYIGMGYLGSDNIADKWAMKMQYQNTWVQFRSVLLIGDGNTNLSKGSGNSLRIKTNHGYVDIGPQNAGHCHYATSLSNHWFNKEIRVQGEIYASSGYNKRVYHEGYKPSAADVGAFQRHSGQTPTVNKDSFTTIAKVLGSSLASSINLQLKGTAGSTVVNVNAAILVNHHQDIVIDSMCGGYTAIQLKVISNRNERYLIQAKLLGGNPLSLRCDILSYTNDDVSIGSYDTAGFIYEHTHTVKLFGRQLSSSGATGMQINGHEVTHAGNISSYAEKRTVKASGTLTANSKNHLTATATFTLPDVTNLSAGTTVVASKAMAVTPTIKTHGSQSGRSEHIAMMRGTTLLTDTSVLFDRHCTLTFILNSEKNWEMQ</sequence>
<dbReference type="RefSeq" id="WP_138594575.1">
    <property type="nucleotide sequence ID" value="NZ_PNCK01000008.1"/>
</dbReference>
<evidence type="ECO:0000313" key="3">
    <source>
        <dbReference type="EMBL" id="TMP57877.1"/>
    </source>
</evidence>
<reference evidence="5" key="2">
    <citation type="submission" date="2019-06" db="EMBL/GenBank/DDBJ databases">
        <title>Co-occurence of chitin degradation, pigmentation and bioactivity in marine Pseudoalteromonas.</title>
        <authorList>
            <person name="Sonnenschein E.C."/>
            <person name="Bech P.K."/>
        </authorList>
    </citation>
    <scope>NUCLEOTIDE SEQUENCE [LARGE SCALE GENOMIC DNA]</scope>
    <source>
        <strain evidence="5">S2231</strain>
    </source>
</reference>
<dbReference type="PANTHER" id="PTHR35191">
    <property type="entry name" value="PROPHAGE SIDE TAIL FIBER PROTEIN HOMOLOG STFQ-RELATED"/>
    <property type="match status" value="1"/>
</dbReference>
<gene>
    <name evidence="3" type="ORF">CWB96_13005</name>
    <name evidence="2" type="ORF">CWB97_01970</name>
</gene>
<dbReference type="EMBL" id="PNCK01000008">
    <property type="protein sequence ID" value="TMP46401.1"/>
    <property type="molecule type" value="Genomic_DNA"/>
</dbReference>
<evidence type="ECO:0000313" key="4">
    <source>
        <dbReference type="Proteomes" id="UP000305730"/>
    </source>
</evidence>
<dbReference type="EMBL" id="PNCL01000062">
    <property type="protein sequence ID" value="TMP57877.1"/>
    <property type="molecule type" value="Genomic_DNA"/>
</dbReference>
<name>A0A5S3XN15_9GAMM</name>
<feature type="domain" description="Phage tail fibre protein N-terminal" evidence="1">
    <location>
        <begin position="4"/>
        <end position="145"/>
    </location>
</feature>
<protein>
    <recommendedName>
        <fullName evidence="1">Phage tail fibre protein N-terminal domain-containing protein</fullName>
    </recommendedName>
</protein>
<accession>A0A5S3XN15</accession>
<keyword evidence="4" id="KW-1185">Reference proteome</keyword>
<dbReference type="Proteomes" id="UP000307706">
    <property type="component" value="Unassembled WGS sequence"/>
</dbReference>